<evidence type="ECO:0000313" key="2">
    <source>
        <dbReference type="Proteomes" id="UP001630127"/>
    </source>
</evidence>
<reference evidence="1 2" key="1">
    <citation type="submission" date="2024-11" db="EMBL/GenBank/DDBJ databases">
        <title>A near-complete genome assembly of Cinchona calisaya.</title>
        <authorList>
            <person name="Lian D.C."/>
            <person name="Zhao X.W."/>
            <person name="Wei L."/>
        </authorList>
    </citation>
    <scope>NUCLEOTIDE SEQUENCE [LARGE SCALE GENOMIC DNA]</scope>
    <source>
        <tissue evidence="1">Nenye</tissue>
    </source>
</reference>
<dbReference type="Proteomes" id="UP001630127">
    <property type="component" value="Unassembled WGS sequence"/>
</dbReference>
<comment type="caution">
    <text evidence="1">The sequence shown here is derived from an EMBL/GenBank/DDBJ whole genome shotgun (WGS) entry which is preliminary data.</text>
</comment>
<accession>A0ABD2ZEF5</accession>
<keyword evidence="2" id="KW-1185">Reference proteome</keyword>
<organism evidence="1 2">
    <name type="scientific">Cinchona calisaya</name>
    <dbReference type="NCBI Taxonomy" id="153742"/>
    <lineage>
        <taxon>Eukaryota</taxon>
        <taxon>Viridiplantae</taxon>
        <taxon>Streptophyta</taxon>
        <taxon>Embryophyta</taxon>
        <taxon>Tracheophyta</taxon>
        <taxon>Spermatophyta</taxon>
        <taxon>Magnoliopsida</taxon>
        <taxon>eudicotyledons</taxon>
        <taxon>Gunneridae</taxon>
        <taxon>Pentapetalae</taxon>
        <taxon>asterids</taxon>
        <taxon>lamiids</taxon>
        <taxon>Gentianales</taxon>
        <taxon>Rubiaceae</taxon>
        <taxon>Cinchonoideae</taxon>
        <taxon>Cinchoneae</taxon>
        <taxon>Cinchona</taxon>
    </lineage>
</organism>
<sequence>MNRAYENVSGKVSQRRFAQHFKRFTPIWRYRWAQKLFVLSQTKINGSSFNIHFVSPTGTGATTPSTTDTLSHVTQVHTSSTSITIIANPESITTFALNLALAGEAKEHAESIEIFQRDKEIT</sequence>
<dbReference type="AlphaFoldDB" id="A0ABD2ZEF5"/>
<gene>
    <name evidence="1" type="ORF">ACH5RR_023025</name>
</gene>
<evidence type="ECO:0000313" key="1">
    <source>
        <dbReference type="EMBL" id="KAL3516123.1"/>
    </source>
</evidence>
<proteinExistence type="predicted"/>
<protein>
    <submittedName>
        <fullName evidence="1">Uncharacterized protein</fullName>
    </submittedName>
</protein>
<dbReference type="EMBL" id="JBJUIK010000010">
    <property type="protein sequence ID" value="KAL3516123.1"/>
    <property type="molecule type" value="Genomic_DNA"/>
</dbReference>
<name>A0ABD2ZEF5_9GENT</name>